<organism evidence="1 2">
    <name type="scientific">Cryobacterium luteum</name>
    <dbReference type="NCBI Taxonomy" id="1424661"/>
    <lineage>
        <taxon>Bacteria</taxon>
        <taxon>Bacillati</taxon>
        <taxon>Actinomycetota</taxon>
        <taxon>Actinomycetes</taxon>
        <taxon>Micrococcales</taxon>
        <taxon>Microbacteriaceae</taxon>
        <taxon>Cryobacterium</taxon>
    </lineage>
</organism>
<accession>A0A1H8HIZ8</accession>
<dbReference type="InterPro" id="IPR016024">
    <property type="entry name" value="ARM-type_fold"/>
</dbReference>
<gene>
    <name evidence="1" type="ORF">E3O10_13620</name>
</gene>
<dbReference type="InterPro" id="IPR014825">
    <property type="entry name" value="DNA_alkylation"/>
</dbReference>
<comment type="caution">
    <text evidence="1">The sequence shown here is derived from an EMBL/GenBank/DDBJ whole genome shotgun (WGS) entry which is preliminary data.</text>
</comment>
<dbReference type="RefSeq" id="WP_092110455.1">
    <property type="nucleotide sequence ID" value="NZ_FOCN01000009.1"/>
</dbReference>
<dbReference type="Proteomes" id="UP000297654">
    <property type="component" value="Unassembled WGS sequence"/>
</dbReference>
<reference evidence="1 2" key="1">
    <citation type="submission" date="2019-03" db="EMBL/GenBank/DDBJ databases">
        <title>Genomics of glacier-inhabiting Cryobacterium strains.</title>
        <authorList>
            <person name="Liu Q."/>
            <person name="Xin Y.-H."/>
        </authorList>
    </citation>
    <scope>NUCLEOTIDE SEQUENCE [LARGE SCALE GENOMIC DNA]</scope>
    <source>
        <strain evidence="1 2">Hh15</strain>
    </source>
</reference>
<keyword evidence="2" id="KW-1185">Reference proteome</keyword>
<evidence type="ECO:0000313" key="1">
    <source>
        <dbReference type="EMBL" id="TFB86657.1"/>
    </source>
</evidence>
<name>A0A1H8HIZ8_9MICO</name>
<proteinExistence type="predicted"/>
<dbReference type="Pfam" id="PF08713">
    <property type="entry name" value="DNA_alkylation"/>
    <property type="match status" value="1"/>
</dbReference>
<dbReference type="AlphaFoldDB" id="A0A1H8HIZ8"/>
<dbReference type="Gene3D" id="1.25.10.90">
    <property type="match status" value="1"/>
</dbReference>
<protein>
    <submittedName>
        <fullName evidence="1">Uncharacterized protein</fullName>
    </submittedName>
</protein>
<dbReference type="EMBL" id="SOFF01000033">
    <property type="protein sequence ID" value="TFB86657.1"/>
    <property type="molecule type" value="Genomic_DNA"/>
</dbReference>
<dbReference type="SUPFAM" id="SSF48371">
    <property type="entry name" value="ARM repeat"/>
    <property type="match status" value="1"/>
</dbReference>
<evidence type="ECO:0000313" key="2">
    <source>
        <dbReference type="Proteomes" id="UP000297654"/>
    </source>
</evidence>
<dbReference type="OrthoDB" id="9775346at2"/>
<sequence length="97" mass="10467">MPQSPTAAAVRDALAVLADPELAVGVARFFQTGSGQCGEGDVYKAIGWMLREVGTRIDRNLLLAFLDQHAAQMPRTALSYATEHLSPEQRAADRAAR</sequence>